<accession>A0A409XEF7</accession>
<keyword evidence="2" id="KW-1185">Reference proteome</keyword>
<comment type="caution">
    <text evidence="1">The sequence shown here is derived from an EMBL/GenBank/DDBJ whole genome shotgun (WGS) entry which is preliminary data.</text>
</comment>
<dbReference type="STRING" id="93625.A0A409XEF7"/>
<protein>
    <recommendedName>
        <fullName evidence="3">DDE-1 domain-containing protein</fullName>
    </recommendedName>
</protein>
<proteinExistence type="predicted"/>
<dbReference type="Proteomes" id="UP000283269">
    <property type="component" value="Unassembled WGS sequence"/>
</dbReference>
<dbReference type="InParanoid" id="A0A409XEF7"/>
<gene>
    <name evidence="1" type="ORF">CVT25_006541</name>
</gene>
<evidence type="ECO:0008006" key="3">
    <source>
        <dbReference type="Google" id="ProtNLM"/>
    </source>
</evidence>
<reference evidence="1 2" key="1">
    <citation type="journal article" date="2018" name="Evol. Lett.">
        <title>Horizontal gene cluster transfer increased hallucinogenic mushroom diversity.</title>
        <authorList>
            <person name="Reynolds H.T."/>
            <person name="Vijayakumar V."/>
            <person name="Gluck-Thaler E."/>
            <person name="Korotkin H.B."/>
            <person name="Matheny P.B."/>
            <person name="Slot J.C."/>
        </authorList>
    </citation>
    <scope>NUCLEOTIDE SEQUENCE [LARGE SCALE GENOMIC DNA]</scope>
    <source>
        <strain evidence="1 2">2631</strain>
    </source>
</reference>
<dbReference type="OrthoDB" id="162969at2759"/>
<evidence type="ECO:0000313" key="1">
    <source>
        <dbReference type="EMBL" id="PPQ89168.1"/>
    </source>
</evidence>
<dbReference type="AlphaFoldDB" id="A0A409XEF7"/>
<name>A0A409XEF7_PSICY</name>
<dbReference type="EMBL" id="NHYD01001945">
    <property type="protein sequence ID" value="PPQ89168.1"/>
    <property type="molecule type" value="Genomic_DNA"/>
</dbReference>
<evidence type="ECO:0000313" key="2">
    <source>
        <dbReference type="Proteomes" id="UP000283269"/>
    </source>
</evidence>
<organism evidence="1 2">
    <name type="scientific">Psilocybe cyanescens</name>
    <dbReference type="NCBI Taxonomy" id="93625"/>
    <lineage>
        <taxon>Eukaryota</taxon>
        <taxon>Fungi</taxon>
        <taxon>Dikarya</taxon>
        <taxon>Basidiomycota</taxon>
        <taxon>Agaricomycotina</taxon>
        <taxon>Agaricomycetes</taxon>
        <taxon>Agaricomycetidae</taxon>
        <taxon>Agaricales</taxon>
        <taxon>Agaricineae</taxon>
        <taxon>Strophariaceae</taxon>
        <taxon>Psilocybe</taxon>
    </lineage>
</organism>
<sequence>MIMAKEAWHSITAETIQHCWYHTQTQLLADSSNDLPFLDPGAWEILHQFASTDMTLPVAEEKLMTYLGNCYNNKDWCPALKSVMYAEGDVVKAHESLWKFSKICEHPKLIIKLPAHPPQAVAIEENLLKLVETLKSWNRVFGPLPSIEDLVNPAEESQEAEDSPFAFPEGDHEIIDQVVYKGQVNGWVIYEDEDSDDEEAQDPDADLTCCDDIELTERLEHLTLRWKPNAPLTLGLTCHLQDFCGSLCWEESLNAKQTTIDMPTKQCAVHKTQINQSNEVRQATSQ</sequence>